<dbReference type="Proteomes" id="UP001189122">
    <property type="component" value="Unassembled WGS sequence"/>
</dbReference>
<name>A0ABN7ED30_SPIIN</name>
<evidence type="ECO:0000313" key="2">
    <source>
        <dbReference type="Proteomes" id="UP001189122"/>
    </source>
</evidence>
<proteinExistence type="predicted"/>
<gene>
    <name evidence="1" type="ORF">SI7747_UN022157</name>
</gene>
<organism evidence="1 2">
    <name type="scientific">Spirodela intermedia</name>
    <name type="common">Intermediate duckweed</name>
    <dbReference type="NCBI Taxonomy" id="51605"/>
    <lineage>
        <taxon>Eukaryota</taxon>
        <taxon>Viridiplantae</taxon>
        <taxon>Streptophyta</taxon>
        <taxon>Embryophyta</taxon>
        <taxon>Tracheophyta</taxon>
        <taxon>Spermatophyta</taxon>
        <taxon>Magnoliopsida</taxon>
        <taxon>Liliopsida</taxon>
        <taxon>Araceae</taxon>
        <taxon>Lemnoideae</taxon>
        <taxon>Spirodela</taxon>
    </lineage>
</organism>
<comment type="caution">
    <text evidence="1">The sequence shown here is derived from an EMBL/GenBank/DDBJ whole genome shotgun (WGS) entry which is preliminary data.</text>
</comment>
<reference evidence="2" key="1">
    <citation type="journal article" date="2020" name="Sci. Rep.">
        <title>Chromosome-scale genome assembly for the duckweed Spirodela intermedia, integrating cytogenetic maps, PacBio and Oxford Nanopore libraries.</title>
        <authorList>
            <person name="Hoang P.T.N."/>
            <person name="Fiebig A."/>
            <person name="Novak P."/>
            <person name="Macas J."/>
            <person name="Cao H.X."/>
            <person name="Stepanenko A."/>
            <person name="Chen G."/>
            <person name="Borisjuk N."/>
            <person name="Scholz U."/>
            <person name="Schubert I."/>
        </authorList>
    </citation>
    <scope>NUCLEOTIDE SEQUENCE [LARGE SCALE GENOMIC DNA]</scope>
</reference>
<dbReference type="EMBL" id="CACRZD030000409">
    <property type="protein sequence ID" value="CAA6675815.1"/>
    <property type="molecule type" value="Genomic_DNA"/>
</dbReference>
<sequence length="65" mass="7072">MDQMVDEGLNGGYDEVQAELVLRVALFCVRTNKDERPAMSTVVGLLHGDLSPDDESSHGSLALRI</sequence>
<keyword evidence="2" id="KW-1185">Reference proteome</keyword>
<protein>
    <submittedName>
        <fullName evidence="1">Uncharacterized protein</fullName>
    </submittedName>
</protein>
<evidence type="ECO:0000313" key="1">
    <source>
        <dbReference type="EMBL" id="CAA6675815.1"/>
    </source>
</evidence>
<accession>A0ABN7ED30</accession>